<evidence type="ECO:0000313" key="2">
    <source>
        <dbReference type="Proteomes" id="UP000467841"/>
    </source>
</evidence>
<dbReference type="EMBL" id="CACVBM020001272">
    <property type="protein sequence ID" value="CAA7042494.1"/>
    <property type="molecule type" value="Genomic_DNA"/>
</dbReference>
<organism evidence="1 2">
    <name type="scientific">Microthlaspi erraticum</name>
    <dbReference type="NCBI Taxonomy" id="1685480"/>
    <lineage>
        <taxon>Eukaryota</taxon>
        <taxon>Viridiplantae</taxon>
        <taxon>Streptophyta</taxon>
        <taxon>Embryophyta</taxon>
        <taxon>Tracheophyta</taxon>
        <taxon>Spermatophyta</taxon>
        <taxon>Magnoliopsida</taxon>
        <taxon>eudicotyledons</taxon>
        <taxon>Gunneridae</taxon>
        <taxon>Pentapetalae</taxon>
        <taxon>rosids</taxon>
        <taxon>malvids</taxon>
        <taxon>Brassicales</taxon>
        <taxon>Brassicaceae</taxon>
        <taxon>Coluteocarpeae</taxon>
        <taxon>Microthlaspi</taxon>
    </lineage>
</organism>
<sequence>MRITTRVPLSEMKVKDTEFCLPGVRFLLTGGENTSPVVFTIAGNVYRWFRYTGNYRTLLQRSLGSNLSRDGLRVITEKKTLTRHVFLSSSCSSVDFSDGLK</sequence>
<name>A0A6D2JG93_9BRAS</name>
<proteinExistence type="predicted"/>
<dbReference type="Proteomes" id="UP000467841">
    <property type="component" value="Unassembled WGS sequence"/>
</dbReference>
<comment type="caution">
    <text evidence="1">The sequence shown here is derived from an EMBL/GenBank/DDBJ whole genome shotgun (WGS) entry which is preliminary data.</text>
</comment>
<protein>
    <submittedName>
        <fullName evidence="1">Uncharacterized protein</fullName>
    </submittedName>
</protein>
<accession>A0A6D2JG93</accession>
<dbReference type="AlphaFoldDB" id="A0A6D2JG93"/>
<reference evidence="1" key="1">
    <citation type="submission" date="2020-01" db="EMBL/GenBank/DDBJ databases">
        <authorList>
            <person name="Mishra B."/>
        </authorList>
    </citation>
    <scope>NUCLEOTIDE SEQUENCE [LARGE SCALE GENOMIC DNA]</scope>
</reference>
<gene>
    <name evidence="1" type="ORF">MERR_LOCUS29729</name>
</gene>
<keyword evidence="2" id="KW-1185">Reference proteome</keyword>
<evidence type="ECO:0000313" key="1">
    <source>
        <dbReference type="EMBL" id="CAA7042494.1"/>
    </source>
</evidence>